<feature type="chain" id="PRO_5040460650" description="Secreted protein" evidence="1">
    <location>
        <begin position="22"/>
        <end position="286"/>
    </location>
</feature>
<name>A0A9P6K6B9_9FUNG</name>
<sequence>MFMKKALFIAALVAAPATVLAYEPVTCTTKNATQPIITSIDSASQFCTFMTGYGVAPVAPNEGCGAVYCYGKQTNGGLKMPDGYILSTNYLKNDTAQYVQVTGCINSAVWAQDPLDDGGQMDSHGWPYSCAGYNKFVSLLEPATNTFCIRCCMTTDNSDCNTSISTKGCWNVVPGAYTMADGSACTPPAGSNATATPTGPIITTGTATASIPGASVSSSVSVGAGASAGVGAGASASAGAGASATGSPTGSNTANKNAAGSIEASSATALFAGVAAALVAVAAAAI</sequence>
<dbReference type="AlphaFoldDB" id="A0A9P6K6B9"/>
<dbReference type="Proteomes" id="UP000723463">
    <property type="component" value="Unassembled WGS sequence"/>
</dbReference>
<evidence type="ECO:0000256" key="1">
    <source>
        <dbReference type="SAM" id="SignalP"/>
    </source>
</evidence>
<accession>A0A9P6K6B9</accession>
<organism evidence="2 3">
    <name type="scientific">Mortierella hygrophila</name>
    <dbReference type="NCBI Taxonomy" id="979708"/>
    <lineage>
        <taxon>Eukaryota</taxon>
        <taxon>Fungi</taxon>
        <taxon>Fungi incertae sedis</taxon>
        <taxon>Mucoromycota</taxon>
        <taxon>Mortierellomycotina</taxon>
        <taxon>Mortierellomycetes</taxon>
        <taxon>Mortierellales</taxon>
        <taxon>Mortierellaceae</taxon>
        <taxon>Mortierella</taxon>
    </lineage>
</organism>
<protein>
    <recommendedName>
        <fullName evidence="4">Secreted protein</fullName>
    </recommendedName>
</protein>
<proteinExistence type="predicted"/>
<comment type="caution">
    <text evidence="2">The sequence shown here is derived from an EMBL/GenBank/DDBJ whole genome shotgun (WGS) entry which is preliminary data.</text>
</comment>
<keyword evidence="3" id="KW-1185">Reference proteome</keyword>
<reference evidence="2" key="1">
    <citation type="journal article" date="2020" name="Fungal Divers.">
        <title>Resolving the Mortierellaceae phylogeny through synthesis of multi-gene phylogenetics and phylogenomics.</title>
        <authorList>
            <person name="Vandepol N."/>
            <person name="Liber J."/>
            <person name="Desiro A."/>
            <person name="Na H."/>
            <person name="Kennedy M."/>
            <person name="Barry K."/>
            <person name="Grigoriev I.V."/>
            <person name="Miller A.N."/>
            <person name="O'Donnell K."/>
            <person name="Stajich J.E."/>
            <person name="Bonito G."/>
        </authorList>
    </citation>
    <scope>NUCLEOTIDE SEQUENCE</scope>
    <source>
        <strain evidence="2">NRRL 2591</strain>
    </source>
</reference>
<dbReference type="EMBL" id="JAAAXW010000029">
    <property type="protein sequence ID" value="KAF9548468.1"/>
    <property type="molecule type" value="Genomic_DNA"/>
</dbReference>
<keyword evidence="1" id="KW-0732">Signal</keyword>
<evidence type="ECO:0000313" key="2">
    <source>
        <dbReference type="EMBL" id="KAF9548468.1"/>
    </source>
</evidence>
<evidence type="ECO:0008006" key="4">
    <source>
        <dbReference type="Google" id="ProtNLM"/>
    </source>
</evidence>
<evidence type="ECO:0000313" key="3">
    <source>
        <dbReference type="Proteomes" id="UP000723463"/>
    </source>
</evidence>
<gene>
    <name evidence="2" type="ORF">EC957_006281</name>
</gene>
<feature type="signal peptide" evidence="1">
    <location>
        <begin position="1"/>
        <end position="21"/>
    </location>
</feature>